<evidence type="ECO:0000313" key="1">
    <source>
        <dbReference type="EMBL" id="CDW42394.1"/>
    </source>
</evidence>
<protein>
    <submittedName>
        <fullName evidence="1">Uncharacterized protein</fullName>
    </submittedName>
</protein>
<name>A0A0K2UVY4_LEPSM</name>
<dbReference type="AlphaFoldDB" id="A0A0K2UVY4"/>
<dbReference type="EMBL" id="HACA01025033">
    <property type="protein sequence ID" value="CDW42394.1"/>
    <property type="molecule type" value="Transcribed_RNA"/>
</dbReference>
<reference evidence="1" key="1">
    <citation type="submission" date="2014-05" db="EMBL/GenBank/DDBJ databases">
        <authorList>
            <person name="Chronopoulou M."/>
        </authorList>
    </citation>
    <scope>NUCLEOTIDE SEQUENCE</scope>
    <source>
        <tissue evidence="1">Whole organism</tissue>
    </source>
</reference>
<feature type="non-terminal residue" evidence="1">
    <location>
        <position position="1"/>
    </location>
</feature>
<proteinExistence type="predicted"/>
<sequence length="43" mass="4858">WGGGYSPSSTAPTDAHAYNMLKVPLLRLILYLFRIKELHLGTR</sequence>
<accession>A0A0K2UVY4</accession>
<organism evidence="1">
    <name type="scientific">Lepeophtheirus salmonis</name>
    <name type="common">Salmon louse</name>
    <name type="synonym">Caligus salmonis</name>
    <dbReference type="NCBI Taxonomy" id="72036"/>
    <lineage>
        <taxon>Eukaryota</taxon>
        <taxon>Metazoa</taxon>
        <taxon>Ecdysozoa</taxon>
        <taxon>Arthropoda</taxon>
        <taxon>Crustacea</taxon>
        <taxon>Multicrustacea</taxon>
        <taxon>Hexanauplia</taxon>
        <taxon>Copepoda</taxon>
        <taxon>Siphonostomatoida</taxon>
        <taxon>Caligidae</taxon>
        <taxon>Lepeophtheirus</taxon>
    </lineage>
</organism>